<feature type="transmembrane region" description="Helical" evidence="7">
    <location>
        <begin position="288"/>
        <end position="309"/>
    </location>
</feature>
<dbReference type="PANTHER" id="PTHR30213">
    <property type="entry name" value="INNER MEMBRANE PROTEIN YHJD"/>
    <property type="match status" value="1"/>
</dbReference>
<organism evidence="8 9">
    <name type="scientific">Streptomyces daqingensis</name>
    <dbReference type="NCBI Taxonomy" id="1472640"/>
    <lineage>
        <taxon>Bacteria</taxon>
        <taxon>Bacillati</taxon>
        <taxon>Actinomycetota</taxon>
        <taxon>Actinomycetes</taxon>
        <taxon>Kitasatosporales</taxon>
        <taxon>Streptomycetaceae</taxon>
        <taxon>Streptomyces</taxon>
    </lineage>
</organism>
<sequence>MADAEGATPGGMSDDDSNGRRPEKPTAGPDARTEEAAADSPGKLGGRSWKSVLRRTLKEFKEDELTDRAAALTYYAVLSIFPALLVLVSILGILGKGSIDKLLSNVSKFAPGSVRDILTNAIQQLQGSSSTGSVLAIVGLLGALWSASNYVAAFIRTSNVVYDLPEGRPAWKVTPVRVGLTLLLMVLLAVSTLLVVFTGPLAQQASDALGLGSTALTVWNYAKWPVLLLLVAFMIALLYWGAPNVKGRGLRWVTPGSALAVLIWLAASAGFAVYVANFGSYNKTYGTLAGVIIFLVWLWITNLAILLGLEFDAEMARQRAISGGHPLQEEPYVTPRDTRKWPDSGVREPEGGPEPSPGDQPPGDRGPGTAGPGHGAREAGPAEHRGHRPDPGEPPPGESGEEGGPRRAA</sequence>
<keyword evidence="2" id="KW-1003">Cell membrane</keyword>
<evidence type="ECO:0000313" key="8">
    <source>
        <dbReference type="EMBL" id="GGO45564.1"/>
    </source>
</evidence>
<dbReference type="PANTHER" id="PTHR30213:SF0">
    <property type="entry name" value="UPF0761 MEMBRANE PROTEIN YIHY"/>
    <property type="match status" value="1"/>
</dbReference>
<feature type="region of interest" description="Disordered" evidence="6">
    <location>
        <begin position="1"/>
        <end position="47"/>
    </location>
</feature>
<name>A0ABQ2M118_9ACTN</name>
<evidence type="ECO:0000313" key="9">
    <source>
        <dbReference type="Proteomes" id="UP000631535"/>
    </source>
</evidence>
<protein>
    <submittedName>
        <fullName evidence="8">Uncharacterized protein</fullName>
    </submittedName>
</protein>
<dbReference type="Pfam" id="PF03631">
    <property type="entry name" value="Virul_fac_BrkB"/>
    <property type="match status" value="1"/>
</dbReference>
<dbReference type="Proteomes" id="UP000631535">
    <property type="component" value="Unassembled WGS sequence"/>
</dbReference>
<feature type="compositionally biased region" description="Gly residues" evidence="6">
    <location>
        <begin position="365"/>
        <end position="374"/>
    </location>
</feature>
<keyword evidence="4 7" id="KW-1133">Transmembrane helix</keyword>
<feature type="transmembrane region" description="Helical" evidence="7">
    <location>
        <begin position="134"/>
        <end position="155"/>
    </location>
</feature>
<evidence type="ECO:0000256" key="1">
    <source>
        <dbReference type="ARBA" id="ARBA00004651"/>
    </source>
</evidence>
<evidence type="ECO:0000256" key="7">
    <source>
        <dbReference type="SAM" id="Phobius"/>
    </source>
</evidence>
<keyword evidence="3 7" id="KW-0812">Transmembrane</keyword>
<feature type="compositionally biased region" description="Basic and acidic residues" evidence="6">
    <location>
        <begin position="336"/>
        <end position="350"/>
    </location>
</feature>
<feature type="transmembrane region" description="Helical" evidence="7">
    <location>
        <begin position="221"/>
        <end position="240"/>
    </location>
</feature>
<feature type="transmembrane region" description="Helical" evidence="7">
    <location>
        <begin position="72"/>
        <end position="94"/>
    </location>
</feature>
<comment type="caution">
    <text evidence="8">The sequence shown here is derived from an EMBL/GenBank/DDBJ whole genome shotgun (WGS) entry which is preliminary data.</text>
</comment>
<gene>
    <name evidence="8" type="ORF">GCM10012287_13800</name>
</gene>
<feature type="compositionally biased region" description="Basic and acidic residues" evidence="6">
    <location>
        <begin position="375"/>
        <end position="391"/>
    </location>
</feature>
<evidence type="ECO:0000256" key="6">
    <source>
        <dbReference type="SAM" id="MobiDB-lite"/>
    </source>
</evidence>
<feature type="region of interest" description="Disordered" evidence="6">
    <location>
        <begin position="326"/>
        <end position="409"/>
    </location>
</feature>
<evidence type="ECO:0000256" key="4">
    <source>
        <dbReference type="ARBA" id="ARBA00022989"/>
    </source>
</evidence>
<comment type="subcellular location">
    <subcellularLocation>
        <location evidence="1">Cell membrane</location>
        <topology evidence="1">Multi-pass membrane protein</topology>
    </subcellularLocation>
</comment>
<keyword evidence="9" id="KW-1185">Reference proteome</keyword>
<proteinExistence type="predicted"/>
<dbReference type="EMBL" id="BMMP01000003">
    <property type="protein sequence ID" value="GGO45564.1"/>
    <property type="molecule type" value="Genomic_DNA"/>
</dbReference>
<evidence type="ECO:0000256" key="2">
    <source>
        <dbReference type="ARBA" id="ARBA00022475"/>
    </source>
</evidence>
<accession>A0ABQ2M118</accession>
<evidence type="ECO:0000256" key="5">
    <source>
        <dbReference type="ARBA" id="ARBA00023136"/>
    </source>
</evidence>
<evidence type="ECO:0000256" key="3">
    <source>
        <dbReference type="ARBA" id="ARBA00022692"/>
    </source>
</evidence>
<dbReference type="InterPro" id="IPR017039">
    <property type="entry name" value="Virul_fac_BrkB"/>
</dbReference>
<feature type="transmembrane region" description="Helical" evidence="7">
    <location>
        <begin position="252"/>
        <end position="276"/>
    </location>
</feature>
<keyword evidence="5 7" id="KW-0472">Membrane</keyword>
<dbReference type="NCBIfam" id="TIGR00765">
    <property type="entry name" value="yihY_not_rbn"/>
    <property type="match status" value="1"/>
</dbReference>
<feature type="transmembrane region" description="Helical" evidence="7">
    <location>
        <begin position="176"/>
        <end position="201"/>
    </location>
</feature>
<reference evidence="9" key="1">
    <citation type="journal article" date="2019" name="Int. J. Syst. Evol. Microbiol.">
        <title>The Global Catalogue of Microorganisms (GCM) 10K type strain sequencing project: providing services to taxonomists for standard genome sequencing and annotation.</title>
        <authorList>
            <consortium name="The Broad Institute Genomics Platform"/>
            <consortium name="The Broad Institute Genome Sequencing Center for Infectious Disease"/>
            <person name="Wu L."/>
            <person name="Ma J."/>
        </authorList>
    </citation>
    <scope>NUCLEOTIDE SEQUENCE [LARGE SCALE GENOMIC DNA]</scope>
    <source>
        <strain evidence="9">CGMCC 4.7178</strain>
    </source>
</reference>